<gene>
    <name evidence="16" type="ORF">A3F84_21840</name>
</gene>
<keyword evidence="10" id="KW-0476">Mercury</keyword>
<evidence type="ECO:0000256" key="9">
    <source>
        <dbReference type="ARBA" id="ARBA00022723"/>
    </source>
</evidence>
<feature type="transmembrane region" description="Helical" evidence="15">
    <location>
        <begin position="86"/>
        <end position="105"/>
    </location>
</feature>
<keyword evidence="7" id="KW-0997">Cell inner membrane</keyword>
<reference evidence="16 17" key="1">
    <citation type="journal article" date="2016" name="Nat. Commun.">
        <title>Thousands of microbial genomes shed light on interconnected biogeochemical processes in an aquifer system.</title>
        <authorList>
            <person name="Anantharaman K."/>
            <person name="Brown C.T."/>
            <person name="Hug L.A."/>
            <person name="Sharon I."/>
            <person name="Castelle C.J."/>
            <person name="Probst A.J."/>
            <person name="Thomas B.C."/>
            <person name="Singh A."/>
            <person name="Wilkins M.J."/>
            <person name="Karaoz U."/>
            <person name="Brodie E.L."/>
            <person name="Williams K.H."/>
            <person name="Hubbard S.S."/>
            <person name="Banfield J.F."/>
        </authorList>
    </citation>
    <scope>NUCLEOTIDE SEQUENCE [LARGE SCALE GENOMIC DNA]</scope>
    <source>
        <strain evidence="17">RIFCSPLOWO2_12_FULL_64_10</strain>
    </source>
</reference>
<dbReference type="GO" id="GO:0015097">
    <property type="term" value="F:mercury ion transmembrane transporter activity"/>
    <property type="evidence" value="ECO:0007669"/>
    <property type="project" value="InterPro"/>
</dbReference>
<evidence type="ECO:0000256" key="14">
    <source>
        <dbReference type="ARBA" id="ARBA00045720"/>
    </source>
</evidence>
<keyword evidence="11 15" id="KW-1133">Transmembrane helix</keyword>
<evidence type="ECO:0000256" key="7">
    <source>
        <dbReference type="ARBA" id="ARBA00022519"/>
    </source>
</evidence>
<evidence type="ECO:0000256" key="3">
    <source>
        <dbReference type="ARBA" id="ARBA00017053"/>
    </source>
</evidence>
<dbReference type="EMBL" id="MFKF01000095">
    <property type="protein sequence ID" value="OGG54804.1"/>
    <property type="molecule type" value="Genomic_DNA"/>
</dbReference>
<evidence type="ECO:0000256" key="5">
    <source>
        <dbReference type="ARBA" id="ARBA00022466"/>
    </source>
</evidence>
<evidence type="ECO:0000256" key="4">
    <source>
        <dbReference type="ARBA" id="ARBA00022448"/>
    </source>
</evidence>
<keyword evidence="4" id="KW-0813">Transport</keyword>
<dbReference type="Pfam" id="PF02411">
    <property type="entry name" value="MerT"/>
    <property type="match status" value="1"/>
</dbReference>
<organism evidence="16 17">
    <name type="scientific">Handelsmanbacteria sp. (strain RIFCSPLOWO2_12_FULL_64_10)</name>
    <dbReference type="NCBI Taxonomy" id="1817868"/>
    <lineage>
        <taxon>Bacteria</taxon>
        <taxon>Candidatus Handelsmaniibacteriota</taxon>
    </lineage>
</organism>
<keyword evidence="8 15" id="KW-0812">Transmembrane</keyword>
<dbReference type="Proteomes" id="UP000178606">
    <property type="component" value="Unassembled WGS sequence"/>
</dbReference>
<evidence type="ECO:0000256" key="8">
    <source>
        <dbReference type="ARBA" id="ARBA00022692"/>
    </source>
</evidence>
<evidence type="ECO:0000313" key="17">
    <source>
        <dbReference type="Proteomes" id="UP000178606"/>
    </source>
</evidence>
<keyword evidence="9" id="KW-0479">Metal-binding</keyword>
<proteinExistence type="inferred from homology"/>
<accession>A0A1F6D033</accession>
<feature type="transmembrane region" description="Helical" evidence="15">
    <location>
        <begin position="12"/>
        <end position="38"/>
    </location>
</feature>
<protein>
    <recommendedName>
        <fullName evidence="3">Mercuric transport protein MerT</fullName>
    </recommendedName>
    <alternativeName>
        <fullName evidence="13">Mercury ion transport protein</fullName>
    </alternativeName>
</protein>
<dbReference type="AlphaFoldDB" id="A0A1F6D033"/>
<evidence type="ECO:0000256" key="1">
    <source>
        <dbReference type="ARBA" id="ARBA00004429"/>
    </source>
</evidence>
<comment type="function">
    <text evidence="14">Involved in mercury resistance. Probably transfers a mercuric ion from the periplasmic Hg(2+)-binding protein MerP to the cytoplasmic mercuric reductase MerA.</text>
</comment>
<name>A0A1F6D033_HANXR</name>
<comment type="caution">
    <text evidence="16">The sequence shown here is derived from an EMBL/GenBank/DDBJ whole genome shotgun (WGS) entry which is preliminary data.</text>
</comment>
<evidence type="ECO:0000256" key="11">
    <source>
        <dbReference type="ARBA" id="ARBA00022989"/>
    </source>
</evidence>
<feature type="transmembrane region" description="Helical" evidence="15">
    <location>
        <begin position="44"/>
        <end position="65"/>
    </location>
</feature>
<evidence type="ECO:0000256" key="13">
    <source>
        <dbReference type="ARBA" id="ARBA00030934"/>
    </source>
</evidence>
<comment type="subcellular location">
    <subcellularLocation>
        <location evidence="1">Cell inner membrane</location>
        <topology evidence="1">Multi-pass membrane protein</topology>
    </subcellularLocation>
</comment>
<evidence type="ECO:0000256" key="12">
    <source>
        <dbReference type="ARBA" id="ARBA00023136"/>
    </source>
</evidence>
<sequence>MKETIASIGSVASAFLASLCCIGPLIFALIGVGGIGFAARFEAYRPYFIGLTFLLLGGAFYVTYGRQACEPGAACEVRGAGKTNRIVLWIATAFALVFVAAPYLLSLL</sequence>
<dbReference type="GO" id="GO:0005886">
    <property type="term" value="C:plasma membrane"/>
    <property type="evidence" value="ECO:0007669"/>
    <property type="project" value="UniProtKB-SubCell"/>
</dbReference>
<dbReference type="GO" id="GO:0046872">
    <property type="term" value="F:metal ion binding"/>
    <property type="evidence" value="ECO:0007669"/>
    <property type="project" value="UniProtKB-KW"/>
</dbReference>
<keyword evidence="12 15" id="KW-0472">Membrane</keyword>
<keyword evidence="5" id="KW-0475">Mercuric resistance</keyword>
<comment type="similarity">
    <text evidence="2">Belongs to the MerT family.</text>
</comment>
<evidence type="ECO:0000256" key="15">
    <source>
        <dbReference type="SAM" id="Phobius"/>
    </source>
</evidence>
<keyword evidence="6" id="KW-1003">Cell membrane</keyword>
<dbReference type="Gene3D" id="1.10.287.910">
    <property type="entry name" value="bacterial mercury transporter, merf"/>
    <property type="match status" value="1"/>
</dbReference>
<dbReference type="InterPro" id="IPR003457">
    <property type="entry name" value="Transprt_MerT"/>
</dbReference>
<evidence type="ECO:0000256" key="6">
    <source>
        <dbReference type="ARBA" id="ARBA00022475"/>
    </source>
</evidence>
<evidence type="ECO:0000256" key="10">
    <source>
        <dbReference type="ARBA" id="ARBA00022914"/>
    </source>
</evidence>
<evidence type="ECO:0000256" key="2">
    <source>
        <dbReference type="ARBA" id="ARBA00008224"/>
    </source>
</evidence>
<evidence type="ECO:0000313" key="16">
    <source>
        <dbReference type="EMBL" id="OGG54804.1"/>
    </source>
</evidence>